<dbReference type="Gene3D" id="3.40.50.1820">
    <property type="entry name" value="alpha/beta hydrolase"/>
    <property type="match status" value="1"/>
</dbReference>
<keyword evidence="1" id="KW-0472">Membrane</keyword>
<dbReference type="GO" id="GO:0016787">
    <property type="term" value="F:hydrolase activity"/>
    <property type="evidence" value="ECO:0007669"/>
    <property type="project" value="UniProtKB-KW"/>
</dbReference>
<evidence type="ECO:0000256" key="1">
    <source>
        <dbReference type="SAM" id="Phobius"/>
    </source>
</evidence>
<dbReference type="EMBL" id="JAKZGO010000001">
    <property type="protein sequence ID" value="MCH7412193.1"/>
    <property type="molecule type" value="Genomic_DNA"/>
</dbReference>
<accession>A0ABS9V8C1</accession>
<sequence length="358" mass="40693">MLKLFVLIFKIVASLIFLIGLAILLSYRSDIDPEVLVEKYSSESSYFVHVDGIDLHVKVKGEGEPIFLIHGSFSSLHAWQDWEEELSQYFMTISMDLPGHGLTGPDSQKRYNVNDYASLLFELADNLGLEEFHIAGNSMGGGVALKMASDKPERVLSLNLIDSSGAPRQISENSEPKAKSKNTTPSIIRLAQTPLFSKILLKCTPEFLFRRNLKQVYYDQKKIKPQQVTRYYELMRREGNRQATIDRLTFRKPLEIDFEKIKMPVLITWGREDTWIPLANGKKLAEAIPGSKLKVFDQAGHVPMEEIPTETVAEYLSFLGIQSNIDYFSAPKYYSHVGREYNLFPFVNSDISSLLPNL</sequence>
<proteinExistence type="predicted"/>
<dbReference type="InterPro" id="IPR029058">
    <property type="entry name" value="AB_hydrolase_fold"/>
</dbReference>
<comment type="caution">
    <text evidence="3">The sequence shown here is derived from an EMBL/GenBank/DDBJ whole genome shotgun (WGS) entry which is preliminary data.</text>
</comment>
<dbReference type="PANTHER" id="PTHR46438:SF11">
    <property type="entry name" value="LIPASE-RELATED"/>
    <property type="match status" value="1"/>
</dbReference>
<name>A0ABS9V8C1_9BACT</name>
<keyword evidence="1" id="KW-0812">Transmembrane</keyword>
<dbReference type="InterPro" id="IPR000073">
    <property type="entry name" value="AB_hydrolase_1"/>
</dbReference>
<dbReference type="Proteomes" id="UP001165430">
    <property type="component" value="Unassembled WGS sequence"/>
</dbReference>
<feature type="transmembrane region" description="Helical" evidence="1">
    <location>
        <begin position="7"/>
        <end position="27"/>
    </location>
</feature>
<keyword evidence="4" id="KW-1185">Reference proteome</keyword>
<protein>
    <submittedName>
        <fullName evidence="3">Alpha/beta hydrolase</fullName>
    </submittedName>
</protein>
<keyword evidence="1" id="KW-1133">Transmembrane helix</keyword>
<dbReference type="SUPFAM" id="SSF53474">
    <property type="entry name" value="alpha/beta-Hydrolases"/>
    <property type="match status" value="1"/>
</dbReference>
<reference evidence="3" key="1">
    <citation type="submission" date="2022-03" db="EMBL/GenBank/DDBJ databases">
        <title>De novo assembled genomes of Belliella spp. (Cyclobacteriaceae) strains.</title>
        <authorList>
            <person name="Szabo A."/>
            <person name="Korponai K."/>
            <person name="Felfoldi T."/>
        </authorList>
    </citation>
    <scope>NUCLEOTIDE SEQUENCE</scope>
    <source>
        <strain evidence="3">DSM 111903</strain>
    </source>
</reference>
<dbReference type="RefSeq" id="WP_241409587.1">
    <property type="nucleotide sequence ID" value="NZ_JAKZGO010000001.1"/>
</dbReference>
<evidence type="ECO:0000259" key="2">
    <source>
        <dbReference type="Pfam" id="PF00561"/>
    </source>
</evidence>
<feature type="domain" description="AB hydrolase-1" evidence="2">
    <location>
        <begin position="65"/>
        <end position="306"/>
    </location>
</feature>
<dbReference type="PANTHER" id="PTHR46438">
    <property type="entry name" value="ALPHA/BETA-HYDROLASES SUPERFAMILY PROTEIN"/>
    <property type="match status" value="1"/>
</dbReference>
<gene>
    <name evidence="3" type="ORF">MM213_01760</name>
</gene>
<dbReference type="PRINTS" id="PR00111">
    <property type="entry name" value="ABHYDROLASE"/>
</dbReference>
<evidence type="ECO:0000313" key="4">
    <source>
        <dbReference type="Proteomes" id="UP001165430"/>
    </source>
</evidence>
<keyword evidence="3" id="KW-0378">Hydrolase</keyword>
<dbReference type="Pfam" id="PF00561">
    <property type="entry name" value="Abhydrolase_1"/>
    <property type="match status" value="1"/>
</dbReference>
<evidence type="ECO:0000313" key="3">
    <source>
        <dbReference type="EMBL" id="MCH7412193.1"/>
    </source>
</evidence>
<organism evidence="3 4">
    <name type="scientific">Belliella alkalica</name>
    <dbReference type="NCBI Taxonomy" id="1730871"/>
    <lineage>
        <taxon>Bacteria</taxon>
        <taxon>Pseudomonadati</taxon>
        <taxon>Bacteroidota</taxon>
        <taxon>Cytophagia</taxon>
        <taxon>Cytophagales</taxon>
        <taxon>Cyclobacteriaceae</taxon>
        <taxon>Belliella</taxon>
    </lineage>
</organism>